<dbReference type="EMBL" id="CAACVJ010000057">
    <property type="protein sequence ID" value="VEP12438.1"/>
    <property type="molecule type" value="Genomic_DNA"/>
</dbReference>
<dbReference type="GO" id="GO:0005524">
    <property type="term" value="F:ATP binding"/>
    <property type="evidence" value="ECO:0007669"/>
    <property type="project" value="UniProtKB-KW"/>
</dbReference>
<proteinExistence type="predicted"/>
<keyword evidence="1" id="KW-0547">Nucleotide-binding</keyword>
<evidence type="ECO:0008006" key="5">
    <source>
        <dbReference type="Google" id="ProtNLM"/>
    </source>
</evidence>
<dbReference type="AlphaFoldDB" id="A0A563VLZ6"/>
<organism evidence="3 4">
    <name type="scientific">Hyella patelloides LEGE 07179</name>
    <dbReference type="NCBI Taxonomy" id="945734"/>
    <lineage>
        <taxon>Bacteria</taxon>
        <taxon>Bacillati</taxon>
        <taxon>Cyanobacteriota</taxon>
        <taxon>Cyanophyceae</taxon>
        <taxon>Pleurocapsales</taxon>
        <taxon>Hyellaceae</taxon>
        <taxon>Hyella</taxon>
    </lineage>
</organism>
<keyword evidence="4" id="KW-1185">Reference proteome</keyword>
<evidence type="ECO:0000313" key="4">
    <source>
        <dbReference type="Proteomes" id="UP000320055"/>
    </source>
</evidence>
<dbReference type="Proteomes" id="UP000320055">
    <property type="component" value="Unassembled WGS sequence"/>
</dbReference>
<gene>
    <name evidence="3" type="ORF">H1P_150002</name>
</gene>
<keyword evidence="2" id="KW-0067">ATP-binding</keyword>
<dbReference type="InterPro" id="IPR027417">
    <property type="entry name" value="P-loop_NTPase"/>
</dbReference>
<reference evidence="3 4" key="1">
    <citation type="submission" date="2019-01" db="EMBL/GenBank/DDBJ databases">
        <authorList>
            <person name="Brito A."/>
        </authorList>
    </citation>
    <scope>NUCLEOTIDE SEQUENCE [LARGE SCALE GENOMIC DNA]</scope>
    <source>
        <strain evidence="3">1</strain>
    </source>
</reference>
<accession>A0A563VLZ6</accession>
<dbReference type="RefSeq" id="WP_186375817.1">
    <property type="nucleotide sequence ID" value="NZ_LR213777.1"/>
</dbReference>
<evidence type="ECO:0000256" key="1">
    <source>
        <dbReference type="ARBA" id="ARBA00022741"/>
    </source>
</evidence>
<dbReference type="PANTHER" id="PTHR16305:SF28">
    <property type="entry name" value="GUANYLATE CYCLASE DOMAIN-CONTAINING PROTEIN"/>
    <property type="match status" value="1"/>
</dbReference>
<dbReference type="GO" id="GO:0004016">
    <property type="term" value="F:adenylate cyclase activity"/>
    <property type="evidence" value="ECO:0007669"/>
    <property type="project" value="TreeGrafter"/>
</dbReference>
<sequence length="143" mass="16309">MIFDDLQWLDEASIALLHYAMRSLYRSPIKFICTARPHELKQNQPGSKSLEALRRDKRIEWIELKPLELSEIADLIKVFLRQDNSTSKVPASENLQRIYTDSGGNPLFALETVRALLEGDTANLGDLGSLISDRLDRLDRLDV</sequence>
<dbReference type="PANTHER" id="PTHR16305">
    <property type="entry name" value="TESTICULAR SOLUBLE ADENYLYL CYCLASE"/>
    <property type="match status" value="1"/>
</dbReference>
<dbReference type="GO" id="GO:0005737">
    <property type="term" value="C:cytoplasm"/>
    <property type="evidence" value="ECO:0007669"/>
    <property type="project" value="TreeGrafter"/>
</dbReference>
<protein>
    <recommendedName>
        <fullName evidence="5">Orc1-like AAA ATPase domain-containing protein</fullName>
    </recommendedName>
</protein>
<name>A0A563VLZ6_9CYAN</name>
<dbReference type="SUPFAM" id="SSF52540">
    <property type="entry name" value="P-loop containing nucleoside triphosphate hydrolases"/>
    <property type="match status" value="1"/>
</dbReference>
<evidence type="ECO:0000313" key="3">
    <source>
        <dbReference type="EMBL" id="VEP12438.1"/>
    </source>
</evidence>
<evidence type="ECO:0000256" key="2">
    <source>
        <dbReference type="ARBA" id="ARBA00022840"/>
    </source>
</evidence>